<proteinExistence type="predicted"/>
<evidence type="ECO:0008006" key="4">
    <source>
        <dbReference type="Google" id="ProtNLM"/>
    </source>
</evidence>
<feature type="transmembrane region" description="Helical" evidence="1">
    <location>
        <begin position="86"/>
        <end position="107"/>
    </location>
</feature>
<evidence type="ECO:0000313" key="3">
    <source>
        <dbReference type="Proteomes" id="UP001500227"/>
    </source>
</evidence>
<name>A0ABP9M7U4_9BURK</name>
<keyword evidence="1" id="KW-0472">Membrane</keyword>
<dbReference type="Proteomes" id="UP001500227">
    <property type="component" value="Unassembled WGS sequence"/>
</dbReference>
<evidence type="ECO:0000256" key="1">
    <source>
        <dbReference type="SAM" id="Phobius"/>
    </source>
</evidence>
<keyword evidence="1" id="KW-0812">Transmembrane</keyword>
<dbReference type="RefSeq" id="WP_300647369.1">
    <property type="nucleotide sequence ID" value="NZ_BAABKD010000009.1"/>
</dbReference>
<evidence type="ECO:0000313" key="2">
    <source>
        <dbReference type="EMBL" id="GAA5091167.1"/>
    </source>
</evidence>
<feature type="transmembrane region" description="Helical" evidence="1">
    <location>
        <begin position="39"/>
        <end position="59"/>
    </location>
</feature>
<keyword evidence="1" id="KW-1133">Transmembrane helix</keyword>
<accession>A0ABP9M7U4</accession>
<comment type="caution">
    <text evidence="2">The sequence shown here is derived from an EMBL/GenBank/DDBJ whole genome shotgun (WGS) entry which is preliminary data.</text>
</comment>
<dbReference type="EMBL" id="BAABKD010000009">
    <property type="protein sequence ID" value="GAA5091167.1"/>
    <property type="molecule type" value="Genomic_DNA"/>
</dbReference>
<reference evidence="3" key="1">
    <citation type="journal article" date="2019" name="Int. J. Syst. Evol. Microbiol.">
        <title>The Global Catalogue of Microorganisms (GCM) 10K type strain sequencing project: providing services to taxonomists for standard genome sequencing and annotation.</title>
        <authorList>
            <consortium name="The Broad Institute Genomics Platform"/>
            <consortium name="The Broad Institute Genome Sequencing Center for Infectious Disease"/>
            <person name="Wu L."/>
            <person name="Ma J."/>
        </authorList>
    </citation>
    <scope>NUCLEOTIDE SEQUENCE [LARGE SCALE GENOMIC DNA]</scope>
    <source>
        <strain evidence="3">JCM 18423</strain>
    </source>
</reference>
<gene>
    <name evidence="2" type="ORF">GCM10023337_16650</name>
</gene>
<organism evidence="2 3">
    <name type="scientific">Paenalcaligenes hermetiae</name>
    <dbReference type="NCBI Taxonomy" id="1157987"/>
    <lineage>
        <taxon>Bacteria</taxon>
        <taxon>Pseudomonadati</taxon>
        <taxon>Pseudomonadota</taxon>
        <taxon>Betaproteobacteria</taxon>
        <taxon>Burkholderiales</taxon>
        <taxon>Alcaligenaceae</taxon>
        <taxon>Paenalcaligenes</taxon>
    </lineage>
</organism>
<sequence>MMMHPETAHTDMPLAPPTVKDRITIHQTILRLTAIYKTVALAIVLIGVVLWLTIINRILHFGRTLDYSGLEALGIDAALIKQYNPFFWWTVVIICTLLFSYLLFHLVQYTRQRASQKVVSDTDLSELLKKISPAATHVLSWAWQQRRHPITVGVLQQTTAQLGANRYALICLAKKQEQQIQNHLAPTTKHTEPLHHL</sequence>
<protein>
    <recommendedName>
        <fullName evidence="4">Poly-beta-1,6-N-acetyl-D-glucosamine biosynthesis protein PgaD</fullName>
    </recommendedName>
</protein>
<keyword evidence="3" id="KW-1185">Reference proteome</keyword>